<dbReference type="RefSeq" id="WP_307905164.1">
    <property type="nucleotide sequence ID" value="NZ_AP027059.1"/>
</dbReference>
<evidence type="ECO:0000313" key="3">
    <source>
        <dbReference type="Proteomes" id="UP001321582"/>
    </source>
</evidence>
<sequence>MKKYLVKGNNKGEVLEKVSKHFKTKIENVKYEILNEKKGLFGKVKEIEMRVWVEELEEKASNKKNAVKKDKNKEKKSEEPNKFFEIKILKSGIYLNVKSEFLEYGLDQSVLMDELAMREIKNPDVESILEAVSSKNNEFVKIAEYDPEYYIDANVKVDILKKGMKAVVNVSPPNRGNHVTYEKIISELKLKGIIFGVNDNEIKKISKEKIYNQDILLAEGKQPENGEDAKIIYLFDTDTEINISKDEKGNVDYKELDIIQNVTKGQVLARKVPATNGEPGMNILGEIVPPKKGKDKKLPKGKNTLIGESEEYLVAEKDGYVSLVGNLITVSDVFIINENVDYSTGNISFNGTVFVKGNVIDGFKVEANYDIIVNGIVENSYLESKGNVSVKNGIIGKEEGIGKVIAEGNIKSKFIENGEIISGGMVFANNILYSKVNAKDTINVTSKKGKIIGGKIVAGREVIARVIGSKMGGAVTEVEVGVFPEYRERLKEIENDLLKKLKEREKNTVELNTLKKLKENNKLPDDKNKLLLQRTKQQFVYAKDIFSLEKEKEKLKEILKKGKNGKIHVLDEIYEGTIIRIGDHQLLIKDSFKYVTFYVDIERDEIAILPCEV</sequence>
<feature type="domain" description="Flagellar Assembly Protein A N-terminal region" evidence="1">
    <location>
        <begin position="155"/>
        <end position="325"/>
    </location>
</feature>
<dbReference type="PANTHER" id="PTHR38032">
    <property type="entry name" value="POLYMERASE-RELATED"/>
    <property type="match status" value="1"/>
</dbReference>
<dbReference type="PANTHER" id="PTHR38032:SF1">
    <property type="entry name" value="RNA-BINDING PROTEIN KHPB N-TERMINAL DOMAIN-CONTAINING PROTEIN"/>
    <property type="match status" value="1"/>
</dbReference>
<accession>A0AAU9DK35</accession>
<name>A0AAU9DK35_9FUSO</name>
<dbReference type="InterPro" id="IPR046866">
    <property type="entry name" value="FapA_N"/>
</dbReference>
<proteinExistence type="predicted"/>
<evidence type="ECO:0000259" key="1">
    <source>
        <dbReference type="Pfam" id="PF20250"/>
    </source>
</evidence>
<keyword evidence="3" id="KW-1185">Reference proteome</keyword>
<dbReference type="KEGG" id="haby:HLVA_08010"/>
<dbReference type="Pfam" id="PF03961">
    <property type="entry name" value="FapA"/>
    <property type="match status" value="1"/>
</dbReference>
<reference evidence="2 3" key="1">
    <citation type="submission" date="2022-11" db="EMBL/GenBank/DDBJ databases">
        <title>Haliovirga abyssi gen. nov., sp. nov., a mesophilic fermentative bacterium isolated from the Iheya North hydrothermal field and the proposal of Haliovirgaceae fam. nov.</title>
        <authorList>
            <person name="Miyazaki U."/>
            <person name="Tame A."/>
            <person name="Miyazaki J."/>
            <person name="Takai K."/>
            <person name="Sawayama S."/>
            <person name="Kitajima M."/>
            <person name="Okamoto A."/>
            <person name="Nakagawa S."/>
        </authorList>
    </citation>
    <scope>NUCLEOTIDE SEQUENCE [LARGE SCALE GENOMIC DNA]</scope>
    <source>
        <strain evidence="2 3">IC12</strain>
    </source>
</reference>
<dbReference type="AlphaFoldDB" id="A0AAU9DK35"/>
<dbReference type="EMBL" id="AP027059">
    <property type="protein sequence ID" value="BDU50232.1"/>
    <property type="molecule type" value="Genomic_DNA"/>
</dbReference>
<dbReference type="InterPro" id="IPR005646">
    <property type="entry name" value="FapA"/>
</dbReference>
<dbReference type="Proteomes" id="UP001321582">
    <property type="component" value="Chromosome"/>
</dbReference>
<organism evidence="2 3">
    <name type="scientific">Haliovirga abyssi</name>
    <dbReference type="NCBI Taxonomy" id="2996794"/>
    <lineage>
        <taxon>Bacteria</taxon>
        <taxon>Fusobacteriati</taxon>
        <taxon>Fusobacteriota</taxon>
        <taxon>Fusobacteriia</taxon>
        <taxon>Fusobacteriales</taxon>
        <taxon>Haliovirgaceae</taxon>
        <taxon>Haliovirga</taxon>
    </lineage>
</organism>
<dbReference type="Pfam" id="PF20250">
    <property type="entry name" value="FapA_N"/>
    <property type="match status" value="1"/>
</dbReference>
<evidence type="ECO:0000313" key="2">
    <source>
        <dbReference type="EMBL" id="BDU50232.1"/>
    </source>
</evidence>
<dbReference type="InterPro" id="IPR046865">
    <property type="entry name" value="FapA_b_solenoid"/>
</dbReference>
<gene>
    <name evidence="2" type="ORF">HLVA_08010</name>
</gene>
<protein>
    <recommendedName>
        <fullName evidence="1">Flagellar Assembly Protein A N-terminal region domain-containing protein</fullName>
    </recommendedName>
</protein>